<feature type="signal peptide" evidence="2">
    <location>
        <begin position="1"/>
        <end position="22"/>
    </location>
</feature>
<organism evidence="3 4">
    <name type="scientific">Onchocerca volvulus</name>
    <dbReference type="NCBI Taxonomy" id="6282"/>
    <lineage>
        <taxon>Eukaryota</taxon>
        <taxon>Metazoa</taxon>
        <taxon>Ecdysozoa</taxon>
        <taxon>Nematoda</taxon>
        <taxon>Chromadorea</taxon>
        <taxon>Rhabditida</taxon>
        <taxon>Spirurina</taxon>
        <taxon>Spiruromorpha</taxon>
        <taxon>Filarioidea</taxon>
        <taxon>Onchocercidae</taxon>
        <taxon>Onchocerca</taxon>
    </lineage>
</organism>
<accession>A0A8R1TIR9</accession>
<feature type="region of interest" description="Disordered" evidence="1">
    <location>
        <begin position="1099"/>
        <end position="1126"/>
    </location>
</feature>
<reference evidence="4" key="1">
    <citation type="submission" date="2013-10" db="EMBL/GenBank/DDBJ databases">
        <title>Genome sequencing of Onchocerca volvulus.</title>
        <authorList>
            <person name="Cotton J."/>
            <person name="Tsai J."/>
            <person name="Stanley E."/>
            <person name="Tracey A."/>
            <person name="Holroyd N."/>
            <person name="Lustigman S."/>
            <person name="Berriman M."/>
        </authorList>
    </citation>
    <scope>NUCLEOTIDE SEQUENCE</scope>
</reference>
<protein>
    <recommendedName>
        <fullName evidence="5">ShKT domain-containing protein</fullName>
    </recommendedName>
</protein>
<name>A0A8R1TIR9_ONCVO</name>
<evidence type="ECO:0000313" key="4">
    <source>
        <dbReference type="Proteomes" id="UP000024404"/>
    </source>
</evidence>
<dbReference type="EMBL" id="CMVM020000328">
    <property type="status" value="NOT_ANNOTATED_CDS"/>
    <property type="molecule type" value="Genomic_DNA"/>
</dbReference>
<dbReference type="EnsemblMetazoa" id="OVOC10258.1">
    <property type="protein sequence ID" value="OVOC10258.1"/>
    <property type="gene ID" value="WBGene00247067"/>
</dbReference>
<feature type="compositionally biased region" description="Low complexity" evidence="1">
    <location>
        <begin position="1099"/>
        <end position="1113"/>
    </location>
</feature>
<dbReference type="EMBL" id="CMVM020000329">
    <property type="status" value="NOT_ANNOTATED_CDS"/>
    <property type="molecule type" value="Genomic_DNA"/>
</dbReference>
<evidence type="ECO:0000256" key="1">
    <source>
        <dbReference type="SAM" id="MobiDB-lite"/>
    </source>
</evidence>
<reference evidence="3" key="2">
    <citation type="submission" date="2022-06" db="UniProtKB">
        <authorList>
            <consortium name="EnsemblMetazoa"/>
        </authorList>
    </citation>
    <scope>IDENTIFICATION</scope>
</reference>
<proteinExistence type="predicted"/>
<keyword evidence="4" id="KW-1185">Reference proteome</keyword>
<sequence length="1623" mass="175980">MKKRISTTIVVIIFLILTVASAQQGNERRRSLRIDDSLIRSEQRSYRVHEQPIINQRGKIYGLGNNKINTTHYVNMSKVDDRWVKIYGEANPSKTDEHLLDVETNTQIIRDYIAPSRLSKSELSGESIHELSHSGYGPPAEQPKVADDQAEIATEMQKSLHPDVENPYGGIPEAEQRAIAKISATNNAKEENKFSIITTTEQAIISSEAIISTKESEERFRKTEKDITESDLSAAELREDSEASTEGTVATDEGSIETVTELSEASIDGQKGDTVLSTGYGASTEQFESRSSSTETVGISTSEGIKIVDEGRIGGYEIGDESVRIEEMPKTEVQEIPRKDAEFTLSESTTESSISDGITKTQIKSVSLETGAKDFGYEIPLETLKESSSISQHLPEIESTITSSVGETARSTMTSTIIAEGTNYVEQSDQSTEAPDLSPEGIYPSQETIKETEISDDSDETEINANQNLEQSTSFETEMSIDQSTLVTVEVATELFTSSITSSTPASIFHARTEGDKTVTSSVIESVEGIPGYETFSEPEISKAGLPGLNREAASQLAKSIEEATTLSRSTEETEMTSEKASEGMVTELEDLKSSAKLVTSRIEVSETKELFKQASAIPAEQLSGYNAVAPEYTVEHTEATELQEINERTEVPFLVPYNIETDSTEEKAISNEITATSSEAVTVAGFIESETTELSSESKEETIVSEGMMPVEETTEISKSGEKLSGYGEMLNSAESDTEINSKTTELQKIDEEATIASESSERSSILSQTEFLKTETDPSVQVSSTDTLTESGITATEILERTTQSNEWEAKTNGLPLVIPEKPINYNEEILTSEMSTKETKFDGVTRAFDEQTISRETVVPDKAMGSEEQPSGYGESLVATDDFHELSKETLLRTTEATTKFSFDDGTGTTERIASFETERIEPSLSDKISAASFEQATVHLTSSQDVAASETAGETDTTSIDKIVYPDARTGAEDFGYGGRGEEAITEKEYLGDTTTLDKEVSTSSTVTSAEERIENPYLIQLSTELSESTEASKSIGEETDSIEKISVTESTEQFISKETANGLGDNITGNLADHYPATEAITNELLLSDGKLTVPQETSESTSVSTPSKIASADEGTESLASQTAESVITGYTAAEETKFTEMPISETASVQIESKKISSDTNDFGYGERFEEVTEASFNGQTQDSKTSIVVAEPTSTVGKEFMLETTTESVQQSLATSISPLESSITISSETIDSTTESKISDETALLQKLPELSELNVGDTATPSSIETIGASNATGSTLMHVITSEIEIPVSYGEEAPQIIGLTKIIKTGPSILTANITAAEAMTTEGAKNEIEATGTETLTKSSLETIGDFDVESTKFEETSEVRNGMDTITSESITARIPIGPEDFGYGGENEQTFGSLILPDKGSATIAMPELPLTSKQYSHIETSIIPESSISREYAGYGTFGAAISKSSEEYSSATFSSVASEALAESVTQKLLTVQGESITKEGIYDEKDIPSKIPIGPEDFGYGENAQERSDAISNPRTYAKEQQQFDHPLIVVSNTVSSNTPVKKIGDLSKRKWKPFTINCNLEVDEKDNLCREWSRAGLCDTHRPTMFLFCRRTCLCIGPPMDLAK</sequence>
<dbReference type="Proteomes" id="UP000024404">
    <property type="component" value="Unassembled WGS sequence"/>
</dbReference>
<evidence type="ECO:0008006" key="5">
    <source>
        <dbReference type="Google" id="ProtNLM"/>
    </source>
</evidence>
<feature type="region of interest" description="Disordered" evidence="1">
    <location>
        <begin position="124"/>
        <end position="143"/>
    </location>
</feature>
<feature type="region of interest" description="Disordered" evidence="1">
    <location>
        <begin position="216"/>
        <end position="254"/>
    </location>
</feature>
<feature type="chain" id="PRO_5035783919" description="ShKT domain-containing protein" evidence="2">
    <location>
        <begin position="23"/>
        <end position="1623"/>
    </location>
</feature>
<evidence type="ECO:0000313" key="3">
    <source>
        <dbReference type="EnsemblMetazoa" id="OVOC10258.1"/>
    </source>
</evidence>
<feature type="region of interest" description="Disordered" evidence="1">
    <location>
        <begin position="562"/>
        <end position="585"/>
    </location>
</feature>
<keyword evidence="2" id="KW-0732">Signal</keyword>
<feature type="compositionally biased region" description="Basic and acidic residues" evidence="1">
    <location>
        <begin position="216"/>
        <end position="228"/>
    </location>
</feature>
<dbReference type="AlphaFoldDB" id="A0A8R1TIR9"/>
<evidence type="ECO:0000256" key="2">
    <source>
        <dbReference type="SAM" id="SignalP"/>
    </source>
</evidence>